<evidence type="ECO:0000313" key="1">
    <source>
        <dbReference type="Ensembl" id="ENSSSCP00025034248.1"/>
    </source>
</evidence>
<dbReference type="Proteomes" id="UP000694727">
    <property type="component" value="Unplaced"/>
</dbReference>
<accession>A0A8D0SMW4</accession>
<sequence length="143" mass="16265">HSHSNVSRVCDLHHSCHMSSLIDEASPVFEGMLQIVFRAEKSRNAAGANHQELRVTMKALRAHMNSQDSRWIPEGEEKEKNTTDQKKMAKTLLLEVLVTKIRQKKQEFNLKTSRKVIQKLAHHFVDDPGGLHSSLLSLYAHCS</sequence>
<organism evidence="1 2">
    <name type="scientific">Sus scrofa</name>
    <name type="common">Pig</name>
    <dbReference type="NCBI Taxonomy" id="9823"/>
    <lineage>
        <taxon>Eukaryota</taxon>
        <taxon>Metazoa</taxon>
        <taxon>Chordata</taxon>
        <taxon>Craniata</taxon>
        <taxon>Vertebrata</taxon>
        <taxon>Euteleostomi</taxon>
        <taxon>Mammalia</taxon>
        <taxon>Eutheria</taxon>
        <taxon>Laurasiatheria</taxon>
        <taxon>Artiodactyla</taxon>
        <taxon>Suina</taxon>
        <taxon>Suidae</taxon>
        <taxon>Sus</taxon>
    </lineage>
</organism>
<reference evidence="1" key="1">
    <citation type="submission" date="2025-08" db="UniProtKB">
        <authorList>
            <consortium name="Ensembl"/>
        </authorList>
    </citation>
    <scope>IDENTIFICATION</scope>
</reference>
<dbReference type="AlphaFoldDB" id="A0A8D0SMW4"/>
<proteinExistence type="predicted"/>
<protein>
    <submittedName>
        <fullName evidence="1">Uncharacterized protein</fullName>
    </submittedName>
</protein>
<dbReference type="Ensembl" id="ENSSSCT00025078884.1">
    <property type="protein sequence ID" value="ENSSSCP00025034248.1"/>
    <property type="gene ID" value="ENSSSCG00025057547.1"/>
</dbReference>
<evidence type="ECO:0000313" key="2">
    <source>
        <dbReference type="Proteomes" id="UP000694727"/>
    </source>
</evidence>
<name>A0A8D0SMW4_PIG</name>